<accession>X1LCM2</accession>
<keyword evidence="1" id="KW-1133">Transmembrane helix</keyword>
<gene>
    <name evidence="2" type="ORF">S06H3_18766</name>
</gene>
<keyword evidence="1" id="KW-0812">Transmembrane</keyword>
<evidence type="ECO:0000256" key="1">
    <source>
        <dbReference type="SAM" id="Phobius"/>
    </source>
</evidence>
<comment type="caution">
    <text evidence="2">The sequence shown here is derived from an EMBL/GenBank/DDBJ whole genome shotgun (WGS) entry which is preliminary data.</text>
</comment>
<name>X1LCM2_9ZZZZ</name>
<organism evidence="2">
    <name type="scientific">marine sediment metagenome</name>
    <dbReference type="NCBI Taxonomy" id="412755"/>
    <lineage>
        <taxon>unclassified sequences</taxon>
        <taxon>metagenomes</taxon>
        <taxon>ecological metagenomes</taxon>
    </lineage>
</organism>
<protein>
    <submittedName>
        <fullName evidence="2">Uncharacterized protein</fullName>
    </submittedName>
</protein>
<proteinExistence type="predicted"/>
<reference evidence="2" key="1">
    <citation type="journal article" date="2014" name="Front. Microbiol.">
        <title>High frequency of phylogenetically diverse reductive dehalogenase-homologous genes in deep subseafloor sedimentary metagenomes.</title>
        <authorList>
            <person name="Kawai M."/>
            <person name="Futagami T."/>
            <person name="Toyoda A."/>
            <person name="Takaki Y."/>
            <person name="Nishi S."/>
            <person name="Hori S."/>
            <person name="Arai W."/>
            <person name="Tsubouchi T."/>
            <person name="Morono Y."/>
            <person name="Uchiyama I."/>
            <person name="Ito T."/>
            <person name="Fujiyama A."/>
            <person name="Inagaki F."/>
            <person name="Takami H."/>
        </authorList>
    </citation>
    <scope>NUCLEOTIDE SEQUENCE</scope>
    <source>
        <strain evidence="2">Expedition CK06-06</strain>
    </source>
</reference>
<feature type="transmembrane region" description="Helical" evidence="1">
    <location>
        <begin position="37"/>
        <end position="62"/>
    </location>
</feature>
<dbReference type="EMBL" id="BARV01009527">
    <property type="protein sequence ID" value="GAI16863.1"/>
    <property type="molecule type" value="Genomic_DNA"/>
</dbReference>
<keyword evidence="1" id="KW-0472">Membrane</keyword>
<dbReference type="AlphaFoldDB" id="X1LCM2"/>
<feature type="non-terminal residue" evidence="2">
    <location>
        <position position="1"/>
    </location>
</feature>
<evidence type="ECO:0000313" key="2">
    <source>
        <dbReference type="EMBL" id="GAI16863.1"/>
    </source>
</evidence>
<sequence>ASFLRAFVSNATKEPITPEATYAFSTSTMSIFEAIPYWNVLGATLGICLLVIGGMAIVKLLLRV</sequence>